<proteinExistence type="predicted"/>
<evidence type="ECO:0000256" key="9">
    <source>
        <dbReference type="PROSITE-ProRule" id="PRU01193"/>
    </source>
</evidence>
<dbReference type="InterPro" id="IPR016169">
    <property type="entry name" value="FAD-bd_PCMH_sub2"/>
</dbReference>
<dbReference type="InterPro" id="IPR051676">
    <property type="entry name" value="UPF0053_domain"/>
</dbReference>
<keyword evidence="3 9" id="KW-0812">Transmembrane</keyword>
<keyword evidence="7 9" id="KW-0472">Membrane</keyword>
<dbReference type="PROSITE" id="PS51846">
    <property type="entry name" value="CNNM"/>
    <property type="match status" value="1"/>
</dbReference>
<dbReference type="GO" id="GO:0050660">
    <property type="term" value="F:flavin adenine dinucleotide binding"/>
    <property type="evidence" value="ECO:0007669"/>
    <property type="project" value="InterPro"/>
</dbReference>
<evidence type="ECO:0000256" key="10">
    <source>
        <dbReference type="SAM" id="Phobius"/>
    </source>
</evidence>
<evidence type="ECO:0000313" key="14">
    <source>
        <dbReference type="Proteomes" id="UP000239590"/>
    </source>
</evidence>
<dbReference type="OrthoDB" id="9798188at2"/>
<dbReference type="FunFam" id="3.10.580.10:FF:000002">
    <property type="entry name" value="Magnesium/cobalt efflux protein CorC"/>
    <property type="match status" value="1"/>
</dbReference>
<accession>A0A2S7IK07</accession>
<dbReference type="Pfam" id="PF00571">
    <property type="entry name" value="CBS"/>
    <property type="match status" value="1"/>
</dbReference>
<dbReference type="GO" id="GO:0005886">
    <property type="term" value="C:plasma membrane"/>
    <property type="evidence" value="ECO:0007669"/>
    <property type="project" value="UniProtKB-SubCell"/>
</dbReference>
<feature type="transmembrane region" description="Helical" evidence="10">
    <location>
        <begin position="54"/>
        <end position="75"/>
    </location>
</feature>
<dbReference type="PROSITE" id="PS51371">
    <property type="entry name" value="CBS"/>
    <property type="match status" value="1"/>
</dbReference>
<evidence type="ECO:0000256" key="1">
    <source>
        <dbReference type="ARBA" id="ARBA00004651"/>
    </source>
</evidence>
<dbReference type="Pfam" id="PF01595">
    <property type="entry name" value="CNNM"/>
    <property type="match status" value="1"/>
</dbReference>
<keyword evidence="6 8" id="KW-0129">CBS domain</keyword>
<dbReference type="Gene3D" id="3.30.465.10">
    <property type="match status" value="1"/>
</dbReference>
<keyword evidence="14" id="KW-1185">Reference proteome</keyword>
<evidence type="ECO:0000313" key="13">
    <source>
        <dbReference type="EMBL" id="PQA56895.1"/>
    </source>
</evidence>
<evidence type="ECO:0000256" key="6">
    <source>
        <dbReference type="ARBA" id="ARBA00023122"/>
    </source>
</evidence>
<dbReference type="PANTHER" id="PTHR43099">
    <property type="entry name" value="UPF0053 PROTEIN YRKA"/>
    <property type="match status" value="1"/>
</dbReference>
<feature type="domain" description="CBS" evidence="11">
    <location>
        <begin position="289"/>
        <end position="346"/>
    </location>
</feature>
<dbReference type="EMBL" id="PTRA01000002">
    <property type="protein sequence ID" value="PQA56895.1"/>
    <property type="molecule type" value="Genomic_DNA"/>
</dbReference>
<dbReference type="Proteomes" id="UP000239590">
    <property type="component" value="Unassembled WGS sequence"/>
</dbReference>
<organism evidence="13 14">
    <name type="scientific">Siphonobacter curvatus</name>
    <dbReference type="NCBI Taxonomy" id="2094562"/>
    <lineage>
        <taxon>Bacteria</taxon>
        <taxon>Pseudomonadati</taxon>
        <taxon>Bacteroidota</taxon>
        <taxon>Cytophagia</taxon>
        <taxon>Cytophagales</taxon>
        <taxon>Cytophagaceae</taxon>
        <taxon>Siphonobacter</taxon>
    </lineage>
</organism>
<name>A0A2S7IK07_9BACT</name>
<evidence type="ECO:0000256" key="7">
    <source>
        <dbReference type="ARBA" id="ARBA00023136"/>
    </source>
</evidence>
<dbReference type="SUPFAM" id="SSF54631">
    <property type="entry name" value="CBS-domain pair"/>
    <property type="match status" value="1"/>
</dbReference>
<dbReference type="SMART" id="SM01091">
    <property type="entry name" value="CorC_HlyC"/>
    <property type="match status" value="1"/>
</dbReference>
<comment type="caution">
    <text evidence="13">The sequence shown here is derived from an EMBL/GenBank/DDBJ whole genome shotgun (WGS) entry which is preliminary data.</text>
</comment>
<reference evidence="14" key="1">
    <citation type="submission" date="2018-02" db="EMBL/GenBank/DDBJ databases">
        <title>Genome sequencing of Solimonas sp. HR-BB.</title>
        <authorList>
            <person name="Lee Y."/>
            <person name="Jeon C.O."/>
        </authorList>
    </citation>
    <scope>NUCLEOTIDE SEQUENCE [LARGE SCALE GENOMIC DNA]</scope>
    <source>
        <strain evidence="14">HR-U</strain>
    </source>
</reference>
<evidence type="ECO:0000256" key="2">
    <source>
        <dbReference type="ARBA" id="ARBA00022475"/>
    </source>
</evidence>
<sequence length="442" mass="49364">MLLNFLITLLLVLLNGFFVAAEFAIVKVRASQLEMKAQAGNAAARLSTRILGNLDGYLAATQLGITLASLGLGWIGEPVVSKILIAGMHAVGLELDEKLAHQIALPVAFVVITILHIVFGELAPKSLAIQQAEKTTLAVSYPLQFFFLIFRPVIWLLNGIAAVVLRLFGITVSHSTEVHSADELKYLVHQSQQDYQAKEDHTEGSDLTLVEKAFQFSERSVRQIMTPRTQIFGIDVLEFNQAILDEIIAENYSRIPCYEENLDHVLGVVYLKEILLKLQEGPGIDIRSLIKPTFFVPSTKRIRPLLREFQQSRQQMAIVINEYGGTEGLITMEDILEELVGEIQDESDEERPIVEQVDEHRYRLRATSSLLDVNALLPRPIQKRAGYETLAGILVERFGRLPAVGQMATVDRYEIKIESIENNAIGLVLLKDLGEEPLSDEE</sequence>
<feature type="transmembrane region" description="Helical" evidence="10">
    <location>
        <begin position="6"/>
        <end position="26"/>
    </location>
</feature>
<dbReference type="InterPro" id="IPR002550">
    <property type="entry name" value="CNNM"/>
</dbReference>
<feature type="transmembrane region" description="Helical" evidence="10">
    <location>
        <begin position="145"/>
        <end position="168"/>
    </location>
</feature>
<dbReference type="Pfam" id="PF03471">
    <property type="entry name" value="CorC_HlyC"/>
    <property type="match status" value="1"/>
</dbReference>
<keyword evidence="2" id="KW-1003">Cell membrane</keyword>
<dbReference type="InterPro" id="IPR036318">
    <property type="entry name" value="FAD-bd_PCMH-like_sf"/>
</dbReference>
<dbReference type="InterPro" id="IPR005170">
    <property type="entry name" value="Transptr-assoc_dom"/>
</dbReference>
<evidence type="ECO:0000259" key="12">
    <source>
        <dbReference type="PROSITE" id="PS51846"/>
    </source>
</evidence>
<gene>
    <name evidence="13" type="ORF">C5O19_16295</name>
</gene>
<feature type="transmembrane region" description="Helical" evidence="10">
    <location>
        <begin position="103"/>
        <end position="124"/>
    </location>
</feature>
<dbReference type="CDD" id="cd04590">
    <property type="entry name" value="CBS_pair_CorC_HlyC_assoc"/>
    <property type="match status" value="1"/>
</dbReference>
<evidence type="ECO:0000256" key="4">
    <source>
        <dbReference type="ARBA" id="ARBA00022737"/>
    </source>
</evidence>
<evidence type="ECO:0000256" key="5">
    <source>
        <dbReference type="ARBA" id="ARBA00022989"/>
    </source>
</evidence>
<dbReference type="InterPro" id="IPR046342">
    <property type="entry name" value="CBS_dom_sf"/>
</dbReference>
<comment type="subcellular location">
    <subcellularLocation>
        <location evidence="1">Cell membrane</location>
        <topology evidence="1">Multi-pass membrane protein</topology>
    </subcellularLocation>
</comment>
<keyword evidence="4" id="KW-0677">Repeat</keyword>
<dbReference type="PANTHER" id="PTHR43099:SF5">
    <property type="entry name" value="HLYC_CORC FAMILY TRANSPORTER"/>
    <property type="match status" value="1"/>
</dbReference>
<evidence type="ECO:0000259" key="11">
    <source>
        <dbReference type="PROSITE" id="PS51371"/>
    </source>
</evidence>
<evidence type="ECO:0000256" key="3">
    <source>
        <dbReference type="ARBA" id="ARBA00022692"/>
    </source>
</evidence>
<protein>
    <submittedName>
        <fullName evidence="13">Hemolysin</fullName>
    </submittedName>
</protein>
<dbReference type="RefSeq" id="WP_104714469.1">
    <property type="nucleotide sequence ID" value="NZ_PTRA01000002.1"/>
</dbReference>
<dbReference type="InterPro" id="IPR044751">
    <property type="entry name" value="Ion_transp-like_CBS"/>
</dbReference>
<dbReference type="AlphaFoldDB" id="A0A2S7IK07"/>
<keyword evidence="5 9" id="KW-1133">Transmembrane helix</keyword>
<evidence type="ECO:0000256" key="8">
    <source>
        <dbReference type="PROSITE-ProRule" id="PRU00703"/>
    </source>
</evidence>
<dbReference type="SUPFAM" id="SSF56176">
    <property type="entry name" value="FAD-binding/transporter-associated domain-like"/>
    <property type="match status" value="1"/>
</dbReference>
<dbReference type="Gene3D" id="3.10.580.10">
    <property type="entry name" value="CBS-domain"/>
    <property type="match status" value="1"/>
</dbReference>
<feature type="domain" description="CNNM transmembrane" evidence="12">
    <location>
        <begin position="1"/>
        <end position="206"/>
    </location>
</feature>
<dbReference type="InterPro" id="IPR000644">
    <property type="entry name" value="CBS_dom"/>
</dbReference>